<proteinExistence type="inferred from homology"/>
<evidence type="ECO:0008006" key="6">
    <source>
        <dbReference type="Google" id="ProtNLM"/>
    </source>
</evidence>
<name>A0A7J5UN58_9MICO</name>
<dbReference type="Gene3D" id="3.40.50.10350">
    <property type="entry name" value="Glycerate kinase, domain 1"/>
    <property type="match status" value="1"/>
</dbReference>
<feature type="non-terminal residue" evidence="4">
    <location>
        <position position="1"/>
    </location>
</feature>
<dbReference type="AlphaFoldDB" id="A0A7J5UN58"/>
<dbReference type="GO" id="GO:0031388">
    <property type="term" value="P:organic acid phosphorylation"/>
    <property type="evidence" value="ECO:0007669"/>
    <property type="project" value="InterPro"/>
</dbReference>
<dbReference type="InterPro" id="IPR018193">
    <property type="entry name" value="Glyc_kinase_flavodox-like_fold"/>
</dbReference>
<dbReference type="Pfam" id="PF02595">
    <property type="entry name" value="Gly_kinase"/>
    <property type="match status" value="1"/>
</dbReference>
<evidence type="ECO:0000313" key="5">
    <source>
        <dbReference type="Proteomes" id="UP000451860"/>
    </source>
</evidence>
<accession>A0A7J5UN58</accession>
<protein>
    <recommendedName>
        <fullName evidence="6">Glycerate kinase</fullName>
    </recommendedName>
</protein>
<keyword evidence="3" id="KW-0418">Kinase</keyword>
<dbReference type="EMBL" id="WHJE01000053">
    <property type="protein sequence ID" value="KAE8763832.1"/>
    <property type="molecule type" value="Genomic_DNA"/>
</dbReference>
<keyword evidence="2" id="KW-0808">Transferase</keyword>
<reference evidence="4 5" key="1">
    <citation type="submission" date="2019-10" db="EMBL/GenBank/DDBJ databases">
        <title>Georgenia wutianyii sp. nov. and Georgenia yuyongxinii sp. nov. isolated from plateau pika (Ochotona curzoniae) in the Qinghai-Tibet plateau of China.</title>
        <authorList>
            <person name="Tian Z."/>
        </authorList>
    </citation>
    <scope>NUCLEOTIDE SEQUENCE [LARGE SCALE GENOMIC DNA]</scope>
    <source>
        <strain evidence="4 5">DSM 21501</strain>
    </source>
</reference>
<comment type="similarity">
    <text evidence="1">Belongs to the glycerate kinase type-1 family.</text>
</comment>
<evidence type="ECO:0000256" key="3">
    <source>
        <dbReference type="ARBA" id="ARBA00022777"/>
    </source>
</evidence>
<dbReference type="Gene3D" id="3.90.1510.10">
    <property type="entry name" value="Glycerate kinase, domain 2"/>
    <property type="match status" value="1"/>
</dbReference>
<keyword evidence="5" id="KW-1185">Reference proteome</keyword>
<dbReference type="InterPro" id="IPR004381">
    <property type="entry name" value="Glycerate_kinase"/>
</dbReference>
<dbReference type="InterPro" id="IPR018197">
    <property type="entry name" value="Glycerate_kinase_RE-like"/>
</dbReference>
<organism evidence="4 5">
    <name type="scientific">Georgenia thermotolerans</name>
    <dbReference type="NCBI Taxonomy" id="527326"/>
    <lineage>
        <taxon>Bacteria</taxon>
        <taxon>Bacillati</taxon>
        <taxon>Actinomycetota</taxon>
        <taxon>Actinomycetes</taxon>
        <taxon>Micrococcales</taxon>
        <taxon>Bogoriellaceae</taxon>
        <taxon>Georgenia</taxon>
    </lineage>
</organism>
<dbReference type="RefSeq" id="WP_211489832.1">
    <property type="nucleotide sequence ID" value="NZ_WHJE01000053.1"/>
</dbReference>
<dbReference type="InterPro" id="IPR036129">
    <property type="entry name" value="Glycerate_kinase_sf"/>
</dbReference>
<dbReference type="SUPFAM" id="SSF110738">
    <property type="entry name" value="Glycerate kinase I"/>
    <property type="match status" value="1"/>
</dbReference>
<evidence type="ECO:0000313" key="4">
    <source>
        <dbReference type="EMBL" id="KAE8763832.1"/>
    </source>
</evidence>
<comment type="caution">
    <text evidence="4">The sequence shown here is derived from an EMBL/GenBank/DDBJ whole genome shotgun (WGS) entry which is preliminary data.</text>
</comment>
<dbReference type="PANTHER" id="PTHR21599:SF0">
    <property type="entry name" value="GLYCERATE KINASE"/>
    <property type="match status" value="1"/>
</dbReference>
<dbReference type="GO" id="GO:0008887">
    <property type="term" value="F:glycerate kinase activity"/>
    <property type="evidence" value="ECO:0007669"/>
    <property type="project" value="InterPro"/>
</dbReference>
<dbReference type="PANTHER" id="PTHR21599">
    <property type="entry name" value="GLYCERATE KINASE"/>
    <property type="match status" value="1"/>
</dbReference>
<evidence type="ECO:0000256" key="1">
    <source>
        <dbReference type="ARBA" id="ARBA00006284"/>
    </source>
</evidence>
<evidence type="ECO:0000256" key="2">
    <source>
        <dbReference type="ARBA" id="ARBA00022679"/>
    </source>
</evidence>
<gene>
    <name evidence="4" type="ORF">GB883_12010</name>
</gene>
<sequence length="244" mass="23984">GPAPAGLERGGAALATLAPLPAATLSGVRAGLGGADLVLALADDAPLLGLHGAGALLGQDPAVGPATAQELERAIGHGAAVLEKAAAGLARRPALAVVGGTDEATTRTRLARQEGTGAGGGAAFALRLLGARALPGAEVVADAVGLAKHVAEADLVVTGTTVLDAAALTASVPATVGRLAMARGVPVVVVAEEVVTSRHEVAQIGVNGTYELVERRRGRPAPGPATPVARLEARATRLARTWSV</sequence>
<dbReference type="Proteomes" id="UP000451860">
    <property type="component" value="Unassembled WGS sequence"/>
</dbReference>